<dbReference type="SMART" id="SM00238">
    <property type="entry name" value="BIR"/>
    <property type="match status" value="1"/>
</dbReference>
<dbReference type="EMBL" id="JAGHQM010002254">
    <property type="protein sequence ID" value="KAH0551032.1"/>
    <property type="molecule type" value="Genomic_DNA"/>
</dbReference>
<comment type="caution">
    <text evidence="3">The sequence shown here is derived from an EMBL/GenBank/DDBJ whole genome shotgun (WGS) entry which is preliminary data.</text>
</comment>
<evidence type="ECO:0000256" key="2">
    <source>
        <dbReference type="ARBA" id="ARBA00022833"/>
    </source>
</evidence>
<dbReference type="AlphaFoldDB" id="A0A9P8L6S1"/>
<evidence type="ECO:0000256" key="1">
    <source>
        <dbReference type="ARBA" id="ARBA00022723"/>
    </source>
</evidence>
<keyword evidence="4" id="KW-1185">Reference proteome</keyword>
<dbReference type="Gene3D" id="1.10.1170.10">
    <property type="entry name" value="Inhibitor Of Apoptosis Protein (2mihbC-IAP-1), Chain A"/>
    <property type="match status" value="1"/>
</dbReference>
<dbReference type="PROSITE" id="PS50143">
    <property type="entry name" value="BIR_REPEAT_2"/>
    <property type="match status" value="1"/>
</dbReference>
<proteinExistence type="predicted"/>
<dbReference type="InterPro" id="IPR001370">
    <property type="entry name" value="BIR_rpt"/>
</dbReference>
<organism evidence="3 4">
    <name type="scientific">Trichoglossum hirsutum</name>
    <dbReference type="NCBI Taxonomy" id="265104"/>
    <lineage>
        <taxon>Eukaryota</taxon>
        <taxon>Fungi</taxon>
        <taxon>Dikarya</taxon>
        <taxon>Ascomycota</taxon>
        <taxon>Pezizomycotina</taxon>
        <taxon>Geoglossomycetes</taxon>
        <taxon>Geoglossales</taxon>
        <taxon>Geoglossaceae</taxon>
        <taxon>Trichoglossum</taxon>
    </lineage>
</organism>
<reference evidence="3" key="1">
    <citation type="submission" date="2021-03" db="EMBL/GenBank/DDBJ databases">
        <title>Comparative genomics and phylogenomic investigation of the class Geoglossomycetes provide insights into ecological specialization and systematics.</title>
        <authorList>
            <person name="Melie T."/>
            <person name="Pirro S."/>
            <person name="Miller A.N."/>
            <person name="Quandt A."/>
        </authorList>
    </citation>
    <scope>NUCLEOTIDE SEQUENCE</scope>
    <source>
        <strain evidence="3">CAQ_001_2017</strain>
    </source>
</reference>
<dbReference type="Pfam" id="PF00653">
    <property type="entry name" value="BIR"/>
    <property type="match status" value="1"/>
</dbReference>
<accession>A0A9P8L6S1</accession>
<sequence length="135" mass="15312">LAQAGFYYRPSSESPDSVECFLCRKGLDGWEEEDDPVEEHLKHSADCGWAVNVSIEQKSEEQKRDHSGDPLGVSVMAARRATFAERWPHENKKGWLCKITKVWSSTISHQTTTTTTVHAVIHRTGGELTFVLLRW</sequence>
<dbReference type="SUPFAM" id="SSF57924">
    <property type="entry name" value="Inhibitor of apoptosis (IAP) repeat"/>
    <property type="match status" value="1"/>
</dbReference>
<feature type="non-terminal residue" evidence="3">
    <location>
        <position position="1"/>
    </location>
</feature>
<dbReference type="Proteomes" id="UP000750711">
    <property type="component" value="Unassembled WGS sequence"/>
</dbReference>
<dbReference type="InterPro" id="IPR051190">
    <property type="entry name" value="Baculoviral_IAP"/>
</dbReference>
<name>A0A9P8L6S1_9PEZI</name>
<protein>
    <submittedName>
        <fullName evidence="3">Uncharacterized protein</fullName>
    </submittedName>
</protein>
<evidence type="ECO:0000313" key="3">
    <source>
        <dbReference type="EMBL" id="KAH0551032.1"/>
    </source>
</evidence>
<dbReference type="CDD" id="cd00022">
    <property type="entry name" value="BIR"/>
    <property type="match status" value="1"/>
</dbReference>
<keyword evidence="2" id="KW-0862">Zinc</keyword>
<dbReference type="PANTHER" id="PTHR46771">
    <property type="entry name" value="DETERIN"/>
    <property type="match status" value="1"/>
</dbReference>
<evidence type="ECO:0000313" key="4">
    <source>
        <dbReference type="Proteomes" id="UP000750711"/>
    </source>
</evidence>
<keyword evidence="1" id="KW-0479">Metal-binding</keyword>
<dbReference type="PANTHER" id="PTHR46771:SF5">
    <property type="entry name" value="DETERIN"/>
    <property type="match status" value="1"/>
</dbReference>
<dbReference type="GO" id="GO:0046872">
    <property type="term" value="F:metal ion binding"/>
    <property type="evidence" value="ECO:0007669"/>
    <property type="project" value="UniProtKB-KW"/>
</dbReference>
<gene>
    <name evidence="3" type="ORF">GP486_007611</name>
</gene>